<dbReference type="InterPro" id="IPR003035">
    <property type="entry name" value="RWP-RK_dom"/>
</dbReference>
<keyword evidence="4" id="KW-0539">Nucleus</keyword>
<protein>
    <recommendedName>
        <fullName evidence="6">RWP-RK domain-containing protein</fullName>
    </recommendedName>
</protein>
<reference evidence="7" key="1">
    <citation type="submission" date="2022-12" db="EMBL/GenBank/DDBJ databases">
        <authorList>
            <person name="Webb A."/>
        </authorList>
    </citation>
    <scope>NUCLEOTIDE SEQUENCE</scope>
    <source>
        <strain evidence="7">Hp1</strain>
    </source>
</reference>
<evidence type="ECO:0000256" key="2">
    <source>
        <dbReference type="ARBA" id="ARBA00023125"/>
    </source>
</evidence>
<accession>A0AAV0V594</accession>
<dbReference type="Pfam" id="PF02042">
    <property type="entry name" value="RWP-RK"/>
    <property type="match status" value="1"/>
</dbReference>
<name>A0AAV0V594_HYABA</name>
<evidence type="ECO:0000256" key="4">
    <source>
        <dbReference type="ARBA" id="ARBA00023242"/>
    </source>
</evidence>
<sequence>MCTALPLPVSTTPVVTCRKRSIASLSSREKPTKCRKSRRIYDFTFDFLAQFFHMPQRQAADALHVSVITIKRNCKRHGFRWPYRANKYRSGHSFVLSEKGRAFHDLPLDCLRDDLPLDQPTWTASAHEDLSSSECDTDTESLHEDEQAKNDCGEILASLHKLSSDVDAK</sequence>
<dbReference type="Proteomes" id="UP001162031">
    <property type="component" value="Unassembled WGS sequence"/>
</dbReference>
<evidence type="ECO:0000256" key="3">
    <source>
        <dbReference type="ARBA" id="ARBA00023163"/>
    </source>
</evidence>
<keyword evidence="8" id="KW-1185">Reference proteome</keyword>
<gene>
    <name evidence="7" type="ORF">HBR001_LOCUS9203</name>
</gene>
<feature type="region of interest" description="Disordered" evidence="5">
    <location>
        <begin position="124"/>
        <end position="147"/>
    </location>
</feature>
<feature type="domain" description="RWP-RK" evidence="6">
    <location>
        <begin position="24"/>
        <end position="109"/>
    </location>
</feature>
<evidence type="ECO:0000313" key="8">
    <source>
        <dbReference type="Proteomes" id="UP001162031"/>
    </source>
</evidence>
<dbReference type="EMBL" id="CANTFL010001480">
    <property type="protein sequence ID" value="CAI5742879.1"/>
    <property type="molecule type" value="Genomic_DNA"/>
</dbReference>
<dbReference type="AlphaFoldDB" id="A0AAV0V594"/>
<evidence type="ECO:0000259" key="6">
    <source>
        <dbReference type="PROSITE" id="PS51519"/>
    </source>
</evidence>
<proteinExistence type="predicted"/>
<keyword evidence="1" id="KW-0805">Transcription regulation</keyword>
<organism evidence="7 8">
    <name type="scientific">Hyaloperonospora brassicae</name>
    <name type="common">Brassica downy mildew</name>
    <name type="synonym">Peronospora brassicae</name>
    <dbReference type="NCBI Taxonomy" id="162125"/>
    <lineage>
        <taxon>Eukaryota</taxon>
        <taxon>Sar</taxon>
        <taxon>Stramenopiles</taxon>
        <taxon>Oomycota</taxon>
        <taxon>Peronosporomycetes</taxon>
        <taxon>Peronosporales</taxon>
        <taxon>Peronosporaceae</taxon>
        <taxon>Hyaloperonospora</taxon>
    </lineage>
</organism>
<comment type="caution">
    <text evidence="7">The sequence shown here is derived from an EMBL/GenBank/DDBJ whole genome shotgun (WGS) entry which is preliminary data.</text>
</comment>
<evidence type="ECO:0000256" key="5">
    <source>
        <dbReference type="SAM" id="MobiDB-lite"/>
    </source>
</evidence>
<evidence type="ECO:0000313" key="7">
    <source>
        <dbReference type="EMBL" id="CAI5742879.1"/>
    </source>
</evidence>
<keyword evidence="2" id="KW-0238">DNA-binding</keyword>
<dbReference type="PROSITE" id="PS51519">
    <property type="entry name" value="RWP_RK"/>
    <property type="match status" value="1"/>
</dbReference>
<dbReference type="GO" id="GO:0003677">
    <property type="term" value="F:DNA binding"/>
    <property type="evidence" value="ECO:0007669"/>
    <property type="project" value="UniProtKB-KW"/>
</dbReference>
<evidence type="ECO:0000256" key="1">
    <source>
        <dbReference type="ARBA" id="ARBA00023015"/>
    </source>
</evidence>
<keyword evidence="3" id="KW-0804">Transcription</keyword>